<dbReference type="Pfam" id="PF10988">
    <property type="entry name" value="DUF2807"/>
    <property type="match status" value="1"/>
</dbReference>
<feature type="domain" description="Putative auto-transporter adhesin head GIN" evidence="2">
    <location>
        <begin position="58"/>
        <end position="257"/>
    </location>
</feature>
<proteinExistence type="predicted"/>
<name>A0A511YFJ2_9FLAO</name>
<evidence type="ECO:0000259" key="2">
    <source>
        <dbReference type="Pfam" id="PF10988"/>
    </source>
</evidence>
<organism evidence="3 4">
    <name type="scientific">Chryseobacterium lathyri</name>
    <dbReference type="NCBI Taxonomy" id="395933"/>
    <lineage>
        <taxon>Bacteria</taxon>
        <taxon>Pseudomonadati</taxon>
        <taxon>Bacteroidota</taxon>
        <taxon>Flavobacteriia</taxon>
        <taxon>Flavobacteriales</taxon>
        <taxon>Weeksellaceae</taxon>
        <taxon>Chryseobacterium group</taxon>
        <taxon>Chryseobacterium</taxon>
    </lineage>
</organism>
<accession>A0A511YFJ2</accession>
<evidence type="ECO:0000313" key="3">
    <source>
        <dbReference type="EMBL" id="GEN73970.1"/>
    </source>
</evidence>
<reference evidence="3 4" key="1">
    <citation type="submission" date="2019-07" db="EMBL/GenBank/DDBJ databases">
        <title>Whole genome shotgun sequence of Chryseobacterium lathyri NBRC 105250.</title>
        <authorList>
            <person name="Hosoyama A."/>
            <person name="Uohara A."/>
            <person name="Ohji S."/>
            <person name="Ichikawa N."/>
        </authorList>
    </citation>
    <scope>NUCLEOTIDE SEQUENCE [LARGE SCALE GENOMIC DNA]</scope>
    <source>
        <strain evidence="3 4">NBRC 105250</strain>
    </source>
</reference>
<feature type="compositionally biased region" description="Basic and acidic residues" evidence="1">
    <location>
        <begin position="255"/>
        <end position="265"/>
    </location>
</feature>
<dbReference type="PROSITE" id="PS51257">
    <property type="entry name" value="PROKAR_LIPOPROTEIN"/>
    <property type="match status" value="1"/>
</dbReference>
<feature type="region of interest" description="Disordered" evidence="1">
    <location>
        <begin position="245"/>
        <end position="277"/>
    </location>
</feature>
<feature type="compositionally biased region" description="Polar residues" evidence="1">
    <location>
        <begin position="266"/>
        <end position="277"/>
    </location>
</feature>
<dbReference type="InterPro" id="IPR021255">
    <property type="entry name" value="DUF2807"/>
</dbReference>
<dbReference type="Proteomes" id="UP000321150">
    <property type="component" value="Unassembled WGS sequence"/>
</dbReference>
<gene>
    <name evidence="3" type="ORF">CLA01_40420</name>
</gene>
<dbReference type="EMBL" id="BJYI01000024">
    <property type="protein sequence ID" value="GEN73970.1"/>
    <property type="molecule type" value="Genomic_DNA"/>
</dbReference>
<comment type="caution">
    <text evidence="3">The sequence shown here is derived from an EMBL/GenBank/DDBJ whole genome shotgun (WGS) entry which is preliminary data.</text>
</comment>
<dbReference type="AlphaFoldDB" id="A0A511YFJ2"/>
<dbReference type="OrthoDB" id="1274778at2"/>
<evidence type="ECO:0000256" key="1">
    <source>
        <dbReference type="SAM" id="MobiDB-lite"/>
    </source>
</evidence>
<sequence>MKSTTLFVLSAFSLITSCNERHDKRNNENNDRNNDNGWVDKVIDKDSGPVKEKVFNGDFDEIEVSQAIGAEIIKSETEKVVISAPENILNEILVENSGGKLHIHYKLGIRVMNSHNVKAKIYTKDFSKLVANSAASVTIKDKFTQEKMNVEISSASSVSGDLEANDFDLSADSSSSFSGKVWAVDLDVDASSAASINISGKTKNAEITSSSASSISAKEVIADHVKAEASSGASIQISAVSSLNAEASSGGSIDVSKKGELKSITKQESSGGSVSIQ</sequence>
<protein>
    <recommendedName>
        <fullName evidence="2">Putative auto-transporter adhesin head GIN domain-containing protein</fullName>
    </recommendedName>
</protein>
<dbReference type="RefSeq" id="WP_111959980.1">
    <property type="nucleotide sequence ID" value="NZ_BJYI01000024.1"/>
</dbReference>
<evidence type="ECO:0000313" key="4">
    <source>
        <dbReference type="Proteomes" id="UP000321150"/>
    </source>
</evidence>
<dbReference type="Gene3D" id="2.160.20.120">
    <property type="match status" value="1"/>
</dbReference>